<keyword evidence="3" id="KW-0328">Glycosyltransferase</keyword>
<keyword evidence="1" id="KW-1133">Transmembrane helix</keyword>
<dbReference type="EMBL" id="JAHXCT010000001">
    <property type="protein sequence ID" value="MBW4768281.1"/>
    <property type="molecule type" value="Genomic_DNA"/>
</dbReference>
<sequence>MMDVTQLVDIDIFTLVLCGVVLVITLISIFLNPLFRLKTKAFSSEEKQESESEEIDNPISIVLPIRENNTELRALIPAILSQEYTSEFQLIIVIDKGDHETKDILEQYENDKRLYVTFVPTTSRYMSRQKMAITLGVKAAKYQHVLLIGANTLIEKNSWLQAIGHSFKKDCNLFVVPGTYEESTNSFYQFAHLYTLSYLLNGYLKGRFDRINSNIVGFKKDEFIEQDGFRGGLEHVRGEYEFIVNKYSQQGNCNFQLNCDDWTCEKAPSKAEWMDKELTYMHTKRYLKQSHKYKFIYFLDTFFYHLNYVLQLLLGVWSIYSQDWFLLICVAFCWFLTFIVRGIIAKRAMSFFRVDIPFMLLGWLELRNQYYKLWYTIKYKRSDKTEFTSHKI</sequence>
<dbReference type="InterPro" id="IPR001173">
    <property type="entry name" value="Glyco_trans_2-like"/>
</dbReference>
<keyword evidence="4" id="KW-1185">Reference proteome</keyword>
<protein>
    <submittedName>
        <fullName evidence="3">Glycosyltransferase</fullName>
        <ecNumber evidence="3">2.4.-.-</ecNumber>
    </submittedName>
</protein>
<gene>
    <name evidence="3" type="ORF">KZO38_00660</name>
</gene>
<keyword evidence="1" id="KW-0472">Membrane</keyword>
<dbReference type="EC" id="2.4.-.-" evidence="3"/>
<evidence type="ECO:0000256" key="1">
    <source>
        <dbReference type="SAM" id="Phobius"/>
    </source>
</evidence>
<reference evidence="3 4" key="1">
    <citation type="submission" date="2021-07" db="EMBL/GenBank/DDBJ databases">
        <title>Genomic diversity and antimicrobial resistance of Prevotella spp. isolated from chronic lung disease airways.</title>
        <authorList>
            <person name="Webb K.A."/>
            <person name="Olagoke O.S."/>
            <person name="Baird T."/>
            <person name="Neill J."/>
            <person name="Pham A."/>
            <person name="Wells T.J."/>
            <person name="Ramsay K.A."/>
            <person name="Bell S.C."/>
            <person name="Sarovich D.S."/>
            <person name="Price E.P."/>
        </authorList>
    </citation>
    <scope>NUCLEOTIDE SEQUENCE [LARGE SCALE GENOMIC DNA]</scope>
    <source>
        <strain evidence="3 4">SCHI0011.S.12</strain>
    </source>
</reference>
<evidence type="ECO:0000259" key="2">
    <source>
        <dbReference type="Pfam" id="PF00535"/>
    </source>
</evidence>
<feature type="transmembrane region" description="Helical" evidence="1">
    <location>
        <begin position="12"/>
        <end position="35"/>
    </location>
</feature>
<keyword evidence="1" id="KW-0812">Transmembrane</keyword>
<keyword evidence="3" id="KW-0808">Transferase</keyword>
<dbReference type="Proteomes" id="UP000788426">
    <property type="component" value="Unassembled WGS sequence"/>
</dbReference>
<evidence type="ECO:0000313" key="4">
    <source>
        <dbReference type="Proteomes" id="UP000788426"/>
    </source>
</evidence>
<organism evidence="3 4">
    <name type="scientific">Hoylesella nanceiensis</name>
    <dbReference type="NCBI Taxonomy" id="425941"/>
    <lineage>
        <taxon>Bacteria</taxon>
        <taxon>Pseudomonadati</taxon>
        <taxon>Bacteroidota</taxon>
        <taxon>Bacteroidia</taxon>
        <taxon>Bacteroidales</taxon>
        <taxon>Prevotellaceae</taxon>
        <taxon>Hoylesella</taxon>
    </lineage>
</organism>
<dbReference type="GO" id="GO:0016757">
    <property type="term" value="F:glycosyltransferase activity"/>
    <property type="evidence" value="ECO:0007669"/>
    <property type="project" value="UniProtKB-KW"/>
</dbReference>
<feature type="transmembrane region" description="Helical" evidence="1">
    <location>
        <begin position="295"/>
        <end position="318"/>
    </location>
</feature>
<accession>A0ABS6Y9N1</accession>
<proteinExistence type="predicted"/>
<evidence type="ECO:0000313" key="3">
    <source>
        <dbReference type="EMBL" id="MBW4768281.1"/>
    </source>
</evidence>
<name>A0ABS6Y9N1_9BACT</name>
<dbReference type="Pfam" id="PF00535">
    <property type="entry name" value="Glycos_transf_2"/>
    <property type="match status" value="1"/>
</dbReference>
<feature type="domain" description="Glycosyltransferase 2-like" evidence="2">
    <location>
        <begin position="60"/>
        <end position="193"/>
    </location>
</feature>
<feature type="transmembrane region" description="Helical" evidence="1">
    <location>
        <begin position="324"/>
        <end position="344"/>
    </location>
</feature>
<dbReference type="RefSeq" id="WP_219478954.1">
    <property type="nucleotide sequence ID" value="NZ_JAHXCT010000001.1"/>
</dbReference>
<comment type="caution">
    <text evidence="3">The sequence shown here is derived from an EMBL/GenBank/DDBJ whole genome shotgun (WGS) entry which is preliminary data.</text>
</comment>